<sequence>MTQTRTQTAAPAPRWRCFLRPCQTLGEWQPAPTGQAARAGQHRHYLDWHWEQA</sequence>
<dbReference type="RefSeq" id="WP_192781547.1">
    <property type="nucleotide sequence ID" value="NZ_BAAASY010000032.1"/>
</dbReference>
<keyword evidence="2" id="KW-1185">Reference proteome</keyword>
<gene>
    <name evidence="1" type="ORF">H4W81_009418</name>
</gene>
<accession>A0ABR9KXP8</accession>
<evidence type="ECO:0000313" key="1">
    <source>
        <dbReference type="EMBL" id="MBE1566546.1"/>
    </source>
</evidence>
<protein>
    <submittedName>
        <fullName evidence="1">Uncharacterized protein</fullName>
    </submittedName>
</protein>
<dbReference type="EMBL" id="JADBEF010000002">
    <property type="protein sequence ID" value="MBE1566546.1"/>
    <property type="molecule type" value="Genomic_DNA"/>
</dbReference>
<reference evidence="1 2" key="1">
    <citation type="submission" date="2020-10" db="EMBL/GenBank/DDBJ databases">
        <title>Sequencing the genomes of 1000 actinobacteria strains.</title>
        <authorList>
            <person name="Klenk H.-P."/>
        </authorList>
    </citation>
    <scope>NUCLEOTIDE SEQUENCE [LARGE SCALE GENOMIC DNA]</scope>
    <source>
        <strain evidence="1 2">DSM 43748</strain>
    </source>
</reference>
<organism evidence="1 2">
    <name type="scientific">Nonomuraea africana</name>
    <dbReference type="NCBI Taxonomy" id="46171"/>
    <lineage>
        <taxon>Bacteria</taxon>
        <taxon>Bacillati</taxon>
        <taxon>Actinomycetota</taxon>
        <taxon>Actinomycetes</taxon>
        <taxon>Streptosporangiales</taxon>
        <taxon>Streptosporangiaceae</taxon>
        <taxon>Nonomuraea</taxon>
    </lineage>
</organism>
<name>A0ABR9KXP8_9ACTN</name>
<proteinExistence type="predicted"/>
<evidence type="ECO:0000313" key="2">
    <source>
        <dbReference type="Proteomes" id="UP000661607"/>
    </source>
</evidence>
<comment type="caution">
    <text evidence="1">The sequence shown here is derived from an EMBL/GenBank/DDBJ whole genome shotgun (WGS) entry which is preliminary data.</text>
</comment>
<dbReference type="Proteomes" id="UP000661607">
    <property type="component" value="Unassembled WGS sequence"/>
</dbReference>